<dbReference type="PANTHER" id="PTHR46020">
    <property type="entry name" value="OSJNBB0059K02.9 PROTEIN"/>
    <property type="match status" value="1"/>
</dbReference>
<keyword evidence="4" id="KW-0443">Lipid metabolism</keyword>
<dbReference type="InterPro" id="IPR001087">
    <property type="entry name" value="GDSL"/>
</dbReference>
<proteinExistence type="inferred from homology"/>
<evidence type="ECO:0000256" key="3">
    <source>
        <dbReference type="ARBA" id="ARBA00022963"/>
    </source>
</evidence>
<feature type="signal peptide" evidence="5">
    <location>
        <begin position="1"/>
        <end position="20"/>
    </location>
</feature>
<organism evidence="6 7">
    <name type="scientific">Lactuca sativa</name>
    <name type="common">Garden lettuce</name>
    <dbReference type="NCBI Taxonomy" id="4236"/>
    <lineage>
        <taxon>Eukaryota</taxon>
        <taxon>Viridiplantae</taxon>
        <taxon>Streptophyta</taxon>
        <taxon>Embryophyta</taxon>
        <taxon>Tracheophyta</taxon>
        <taxon>Spermatophyta</taxon>
        <taxon>Magnoliopsida</taxon>
        <taxon>eudicotyledons</taxon>
        <taxon>Gunneridae</taxon>
        <taxon>Pentapetalae</taxon>
        <taxon>asterids</taxon>
        <taxon>campanulids</taxon>
        <taxon>Asterales</taxon>
        <taxon>Asteraceae</taxon>
        <taxon>Cichorioideae</taxon>
        <taxon>Cichorieae</taxon>
        <taxon>Lactucinae</taxon>
        <taxon>Lactuca</taxon>
    </lineage>
</organism>
<keyword evidence="5" id="KW-0732">Signal</keyword>
<comment type="similarity">
    <text evidence="1">Belongs to the 'GDSL' lipolytic enzyme family.</text>
</comment>
<evidence type="ECO:0000313" key="6">
    <source>
        <dbReference type="EMBL" id="KAJ0193925.1"/>
    </source>
</evidence>
<evidence type="ECO:0000256" key="5">
    <source>
        <dbReference type="SAM" id="SignalP"/>
    </source>
</evidence>
<sequence length="349" mass="38927">MKKQALFMVFFFLLSSISDARFVVSKSTKVRNHKRQKLKLFVFGDSYADTGNWPKSYGGAWGKPYGITFPGTPSGRFSDGRVLTDYIAAILGTKSPITYRGWKSGEKKSMKYGMNFAYGGTGIFNTFVNQPNMTTQIDYFQHLVQQTHQDLHINSSTIALLSVAGNDYATYFTSNHTLKELPGLTKSIINQLVLNAKRIHELGVEKVVITTLQPLGCLPQFTSSESYQNCSNNANSIAKFHNQLLMESVKKLNNESDNHNTSPFVILDVYQAFLSALNLSAGGSKLLRPCCQGVTKEYLCGNVEKDTGIMKYNVCGNVSDSFFWDMIHPSQQGWHTVSSNLRSSLLQLL</sequence>
<keyword evidence="3" id="KW-0442">Lipid degradation</keyword>
<dbReference type="GO" id="GO:0016042">
    <property type="term" value="P:lipid catabolic process"/>
    <property type="evidence" value="ECO:0007669"/>
    <property type="project" value="UniProtKB-KW"/>
</dbReference>
<name>A0A9R1UU81_LACSA</name>
<keyword evidence="7" id="KW-1185">Reference proteome</keyword>
<reference evidence="6 7" key="1">
    <citation type="journal article" date="2017" name="Nat. Commun.">
        <title>Genome assembly with in vitro proximity ligation data and whole-genome triplication in lettuce.</title>
        <authorList>
            <person name="Reyes-Chin-Wo S."/>
            <person name="Wang Z."/>
            <person name="Yang X."/>
            <person name="Kozik A."/>
            <person name="Arikit S."/>
            <person name="Song C."/>
            <person name="Xia L."/>
            <person name="Froenicke L."/>
            <person name="Lavelle D.O."/>
            <person name="Truco M.J."/>
            <person name="Xia R."/>
            <person name="Zhu S."/>
            <person name="Xu C."/>
            <person name="Xu H."/>
            <person name="Xu X."/>
            <person name="Cox K."/>
            <person name="Korf I."/>
            <person name="Meyers B.C."/>
            <person name="Michelmore R.W."/>
        </authorList>
    </citation>
    <scope>NUCLEOTIDE SEQUENCE [LARGE SCALE GENOMIC DNA]</scope>
    <source>
        <strain evidence="7">cv. Salinas</strain>
        <tissue evidence="6">Seedlings</tissue>
    </source>
</reference>
<protein>
    <recommendedName>
        <fullName evidence="8">SGNH hydrolase-type esterase domain-containing protein</fullName>
    </recommendedName>
</protein>
<dbReference type="EMBL" id="NBSK02000008">
    <property type="protein sequence ID" value="KAJ0193925.1"/>
    <property type="molecule type" value="Genomic_DNA"/>
</dbReference>
<dbReference type="GO" id="GO:0016788">
    <property type="term" value="F:hydrolase activity, acting on ester bonds"/>
    <property type="evidence" value="ECO:0007669"/>
    <property type="project" value="InterPro"/>
</dbReference>
<evidence type="ECO:0000256" key="1">
    <source>
        <dbReference type="ARBA" id="ARBA00008668"/>
    </source>
</evidence>
<dbReference type="Gene3D" id="3.40.50.1110">
    <property type="entry name" value="SGNH hydrolase"/>
    <property type="match status" value="1"/>
</dbReference>
<dbReference type="SUPFAM" id="SSF52266">
    <property type="entry name" value="SGNH hydrolase"/>
    <property type="match status" value="1"/>
</dbReference>
<gene>
    <name evidence="6" type="ORF">LSAT_V11C800398300</name>
</gene>
<dbReference type="Proteomes" id="UP000235145">
    <property type="component" value="Unassembled WGS sequence"/>
</dbReference>
<comment type="caution">
    <text evidence="6">The sequence shown here is derived from an EMBL/GenBank/DDBJ whole genome shotgun (WGS) entry which is preliminary data.</text>
</comment>
<keyword evidence="2" id="KW-0378">Hydrolase</keyword>
<evidence type="ECO:0000256" key="2">
    <source>
        <dbReference type="ARBA" id="ARBA00022801"/>
    </source>
</evidence>
<accession>A0A9R1UU81</accession>
<dbReference type="AlphaFoldDB" id="A0A9R1UU81"/>
<evidence type="ECO:0000313" key="7">
    <source>
        <dbReference type="Proteomes" id="UP000235145"/>
    </source>
</evidence>
<dbReference type="OrthoDB" id="1600564at2759"/>
<evidence type="ECO:0008006" key="8">
    <source>
        <dbReference type="Google" id="ProtNLM"/>
    </source>
</evidence>
<evidence type="ECO:0000256" key="4">
    <source>
        <dbReference type="ARBA" id="ARBA00023098"/>
    </source>
</evidence>
<dbReference type="Pfam" id="PF00657">
    <property type="entry name" value="Lipase_GDSL"/>
    <property type="match status" value="1"/>
</dbReference>
<feature type="chain" id="PRO_5040220728" description="SGNH hydrolase-type esterase domain-containing protein" evidence="5">
    <location>
        <begin position="21"/>
        <end position="349"/>
    </location>
</feature>
<dbReference type="InterPro" id="IPR036514">
    <property type="entry name" value="SGNH_hydro_sf"/>
</dbReference>
<dbReference type="PANTHER" id="PTHR46020:SF4">
    <property type="entry name" value="OS04G0650200 PROTEIN"/>
    <property type="match status" value="1"/>
</dbReference>